<dbReference type="AlphaFoldDB" id="F8NIZ7"/>
<dbReference type="HOGENOM" id="CLU_2741593_0_0_1"/>
<dbReference type="RefSeq" id="XP_007313272.1">
    <property type="nucleotide sequence ID" value="XM_007313210.1"/>
</dbReference>
<sequence length="71" mass="7913">MGGLSFLYGGIGRGVYSVGGPIGPFCYLRWLMPFFLRHLFVFFVGHLLVVKRSMAVACGYWAKLFSGTFVL</sequence>
<gene>
    <name evidence="2" type="ORF">SERLADRAFT_456353</name>
</gene>
<evidence type="ECO:0000313" key="2">
    <source>
        <dbReference type="EMBL" id="EGO29030.1"/>
    </source>
</evidence>
<evidence type="ECO:0000256" key="1">
    <source>
        <dbReference type="SAM" id="Phobius"/>
    </source>
</evidence>
<name>F8NIZ7_SERL9</name>
<keyword evidence="1" id="KW-0812">Transmembrane</keyword>
<dbReference type="GeneID" id="18817312"/>
<reference evidence="2" key="1">
    <citation type="submission" date="2011-04" db="EMBL/GenBank/DDBJ databases">
        <title>Evolution of plant cell wall degrading machinery underlies the functional diversity of forest fungi.</title>
        <authorList>
            <consortium name="US DOE Joint Genome Institute (JGI-PGF)"/>
            <person name="Eastwood D.C."/>
            <person name="Floudas D."/>
            <person name="Binder M."/>
            <person name="Majcherczyk A."/>
            <person name="Schneider P."/>
            <person name="Aerts A."/>
            <person name="Asiegbu F.O."/>
            <person name="Baker S.E."/>
            <person name="Barry K."/>
            <person name="Bendiksby M."/>
            <person name="Blumentritt M."/>
            <person name="Coutinho P.M."/>
            <person name="Cullen D."/>
            <person name="Cullen D."/>
            <person name="Gathman A."/>
            <person name="Goodell B."/>
            <person name="Henrissat B."/>
            <person name="Ihrmark K."/>
            <person name="Kauserud H."/>
            <person name="Kohler A."/>
            <person name="LaButti K."/>
            <person name="Lapidus A."/>
            <person name="Lavin J.L."/>
            <person name="Lee Y.-H."/>
            <person name="Lindquist E."/>
            <person name="Lilly W."/>
            <person name="Lucas S."/>
            <person name="Morin E."/>
            <person name="Murat C."/>
            <person name="Oguiza J.A."/>
            <person name="Park J."/>
            <person name="Pisabarro A.G."/>
            <person name="Riley R."/>
            <person name="Rosling A."/>
            <person name="Salamov A."/>
            <person name="Schmidt O."/>
            <person name="Schmutz J."/>
            <person name="Skrede I."/>
            <person name="Stenlid J."/>
            <person name="Wiebenga A."/>
            <person name="Xie X."/>
            <person name="Kues U."/>
            <person name="Hibbett D.S."/>
            <person name="Hoffmeister D."/>
            <person name="Hogberg N."/>
            <person name="Martin F."/>
            <person name="Grigoriev I.V."/>
            <person name="Watkinson S.C."/>
        </authorList>
    </citation>
    <scope>NUCLEOTIDE SEQUENCE</scope>
    <source>
        <strain evidence="2">S7.9</strain>
    </source>
</reference>
<proteinExistence type="predicted"/>
<feature type="transmembrane region" description="Helical" evidence="1">
    <location>
        <begin position="39"/>
        <end position="62"/>
    </location>
</feature>
<accession>F8NIZ7</accession>
<dbReference type="EMBL" id="GL945429">
    <property type="protein sequence ID" value="EGO29030.1"/>
    <property type="molecule type" value="Genomic_DNA"/>
</dbReference>
<keyword evidence="1" id="KW-1133">Transmembrane helix</keyword>
<dbReference type="KEGG" id="sla:SERLADRAFT_456353"/>
<dbReference type="Proteomes" id="UP000008064">
    <property type="component" value="Unassembled WGS sequence"/>
</dbReference>
<protein>
    <submittedName>
        <fullName evidence="2">Uncharacterized protein</fullName>
    </submittedName>
</protein>
<organism>
    <name type="scientific">Serpula lacrymans var. lacrymans (strain S7.9)</name>
    <name type="common">Dry rot fungus</name>
    <dbReference type="NCBI Taxonomy" id="578457"/>
    <lineage>
        <taxon>Eukaryota</taxon>
        <taxon>Fungi</taxon>
        <taxon>Dikarya</taxon>
        <taxon>Basidiomycota</taxon>
        <taxon>Agaricomycotina</taxon>
        <taxon>Agaricomycetes</taxon>
        <taxon>Agaricomycetidae</taxon>
        <taxon>Boletales</taxon>
        <taxon>Coniophorineae</taxon>
        <taxon>Serpulaceae</taxon>
        <taxon>Serpula</taxon>
    </lineage>
</organism>
<keyword evidence="1" id="KW-0472">Membrane</keyword>